<feature type="active site" description="Proton donor" evidence="9">
    <location>
        <position position="95"/>
    </location>
</feature>
<dbReference type="HOGENOM" id="CLU_013299_2_1_1"/>
<dbReference type="PANTHER" id="PTHR42907:SF1">
    <property type="entry name" value="FMN-LINKED OXIDOREDUCTASES SUPERFAMILY PROTEIN"/>
    <property type="match status" value="1"/>
</dbReference>
<accession>A0A0B2UJ63</accession>
<evidence type="ECO:0000256" key="4">
    <source>
        <dbReference type="ARBA" id="ARBA00022694"/>
    </source>
</evidence>
<keyword evidence="2 8" id="KW-0285">Flavoprotein</keyword>
<feature type="binding site" evidence="10">
    <location>
        <position position="65"/>
    </location>
    <ligand>
        <name>FMN</name>
        <dbReference type="ChEBI" id="CHEBI:58210"/>
    </ligand>
</feature>
<dbReference type="PANTHER" id="PTHR42907">
    <property type="entry name" value="FMN-LINKED OXIDOREDUCTASES SUPERFAMILY PROTEIN"/>
    <property type="match status" value="1"/>
</dbReference>
<dbReference type="AlphaFoldDB" id="A0A0B2UJ63"/>
<evidence type="ECO:0000256" key="10">
    <source>
        <dbReference type="PIRSR" id="PIRSR006621-2"/>
    </source>
</evidence>
<keyword evidence="5" id="KW-0521">NADP</keyword>
<evidence type="ECO:0000256" key="3">
    <source>
        <dbReference type="ARBA" id="ARBA00022643"/>
    </source>
</evidence>
<dbReference type="InParanoid" id="A0A0B2UJ63"/>
<evidence type="ECO:0000259" key="11">
    <source>
        <dbReference type="Pfam" id="PF01207"/>
    </source>
</evidence>
<evidence type="ECO:0000313" key="12">
    <source>
        <dbReference type="EMBL" id="KHN69378.1"/>
    </source>
</evidence>
<evidence type="ECO:0000256" key="1">
    <source>
        <dbReference type="ARBA" id="ARBA00022555"/>
    </source>
</evidence>
<dbReference type="InterPro" id="IPR004653">
    <property type="entry name" value="DusA"/>
</dbReference>
<keyword evidence="3 8" id="KW-0288">FMN</keyword>
<feature type="binding site" evidence="10">
    <location>
        <position position="134"/>
    </location>
    <ligand>
        <name>FMN</name>
        <dbReference type="ChEBI" id="CHEBI:58210"/>
    </ligand>
</feature>
<keyword evidence="1" id="KW-0820">tRNA-binding</keyword>
<feature type="domain" description="DUS-like FMN-binding" evidence="11">
    <location>
        <begin position="9"/>
        <end position="254"/>
    </location>
</feature>
<keyword evidence="13" id="KW-1185">Reference proteome</keyword>
<dbReference type="EMBL" id="JOKQ01000008">
    <property type="protein sequence ID" value="KHN69378.1"/>
    <property type="molecule type" value="Genomic_DNA"/>
</dbReference>
<dbReference type="SUPFAM" id="SSF51395">
    <property type="entry name" value="FMN-linked oxidoreductases"/>
    <property type="match status" value="1"/>
</dbReference>
<feature type="binding site" evidence="10">
    <location>
        <begin position="11"/>
        <end position="13"/>
    </location>
    <ligand>
        <name>FMN</name>
        <dbReference type="ChEBI" id="CHEBI:58210"/>
    </ligand>
</feature>
<evidence type="ECO:0000313" key="13">
    <source>
        <dbReference type="Proteomes" id="UP000031056"/>
    </source>
</evidence>
<dbReference type="Proteomes" id="UP000031056">
    <property type="component" value="Unassembled WGS sequence"/>
</dbReference>
<keyword evidence="4 8" id="KW-0819">tRNA processing</keyword>
<dbReference type="VEuPathDB" id="MicrosporidiaDB:M896_081140"/>
<sequence length="369" mass="41964">MNEDIEISLAPMMDVTTPQFRRLIRLTSKSTVLFTEMIVCSTVVHVTCEKLLEMVGKYDANTVVQIGGSDASEIVEAVKILQSLGYKEFNLNCGCPSARVKKGCFGAILMLKKQLVAEIVNKVHCDTGVVLSLKIRTGVDDHDGVEFLDDFITYLKMNTACRSFYVHARKCWLSGLSPKQNRQVPPLDYESVYAIKQLHPDLKIMLNGCIDADGLEKLCSLDGLMIGRESMKNIFVFWEIDRKIGKERFGEGEEGCSNDNVRANTGFDSDCKENKLIDDNEKKVMVHEVIRRYFEWYGKEKEMRIWDIQPMMNLLVGKKGCKAYRQMLGEIVRRRENAEKAYKRIMNFLNMSDGCGRVKEPLYIDGAGD</sequence>
<proteinExistence type="inferred from homology"/>
<evidence type="ECO:0000256" key="5">
    <source>
        <dbReference type="ARBA" id="ARBA00022857"/>
    </source>
</evidence>
<keyword evidence="6" id="KW-0694">RNA-binding</keyword>
<dbReference type="Pfam" id="PF01207">
    <property type="entry name" value="Dus"/>
    <property type="match status" value="1"/>
</dbReference>
<dbReference type="RefSeq" id="XP_014563420.1">
    <property type="nucleotide sequence ID" value="XM_014707934.1"/>
</dbReference>
<feature type="binding site" evidence="10">
    <location>
        <position position="167"/>
    </location>
    <ligand>
        <name>FMN</name>
        <dbReference type="ChEBI" id="CHEBI:58210"/>
    </ligand>
</feature>
<evidence type="ECO:0000256" key="7">
    <source>
        <dbReference type="ARBA" id="ARBA00023002"/>
    </source>
</evidence>
<comment type="similarity">
    <text evidence="8">Belongs to the dus family.</text>
</comment>
<keyword evidence="10" id="KW-0547">Nucleotide-binding</keyword>
<evidence type="ECO:0000256" key="2">
    <source>
        <dbReference type="ARBA" id="ARBA00022630"/>
    </source>
</evidence>
<evidence type="ECO:0000256" key="6">
    <source>
        <dbReference type="ARBA" id="ARBA00022884"/>
    </source>
</evidence>
<dbReference type="EC" id="1.3.1.-" evidence="8"/>
<dbReference type="GO" id="GO:0017150">
    <property type="term" value="F:tRNA dihydrouridine synthase activity"/>
    <property type="evidence" value="ECO:0007669"/>
    <property type="project" value="InterPro"/>
</dbReference>
<dbReference type="InterPro" id="IPR035587">
    <property type="entry name" value="DUS-like_FMN-bd"/>
</dbReference>
<dbReference type="OrthoDB" id="10262250at2759"/>
<dbReference type="Gene3D" id="3.20.20.70">
    <property type="entry name" value="Aldolase class I"/>
    <property type="match status" value="1"/>
</dbReference>
<dbReference type="GO" id="GO:0000049">
    <property type="term" value="F:tRNA binding"/>
    <property type="evidence" value="ECO:0007669"/>
    <property type="project" value="UniProtKB-KW"/>
</dbReference>
<dbReference type="GO" id="GO:0050660">
    <property type="term" value="F:flavin adenine dinucleotide binding"/>
    <property type="evidence" value="ECO:0007669"/>
    <property type="project" value="InterPro"/>
</dbReference>
<dbReference type="CDD" id="cd02801">
    <property type="entry name" value="DUS_like_FMN"/>
    <property type="match status" value="1"/>
</dbReference>
<dbReference type="PIRSF" id="PIRSF006621">
    <property type="entry name" value="Dus"/>
    <property type="match status" value="1"/>
</dbReference>
<dbReference type="NCBIfam" id="NF008774">
    <property type="entry name" value="PRK11815.1"/>
    <property type="match status" value="1"/>
</dbReference>
<gene>
    <name evidence="12" type="ORF">M896_081140</name>
</gene>
<organism evidence="12 13">
    <name type="scientific">Ordospora colligata OC4</name>
    <dbReference type="NCBI Taxonomy" id="1354746"/>
    <lineage>
        <taxon>Eukaryota</taxon>
        <taxon>Fungi</taxon>
        <taxon>Fungi incertae sedis</taxon>
        <taxon>Microsporidia</taxon>
        <taxon>Ordosporidae</taxon>
        <taxon>Ordospora</taxon>
    </lineage>
</organism>
<dbReference type="InterPro" id="IPR013785">
    <property type="entry name" value="Aldolase_TIM"/>
</dbReference>
<keyword evidence="7 8" id="KW-0560">Oxidoreductase</keyword>
<name>A0A0B2UJ63_9MICR</name>
<dbReference type="GeneID" id="26262154"/>
<reference evidence="12 13" key="1">
    <citation type="journal article" date="2014" name="MBio">
        <title>The Ordospora colligata genome; evolution of extreme reduction in microsporidia and host-to-parasite horizontal gene transfer.</title>
        <authorList>
            <person name="Pombert J.-F."/>
            <person name="Haag K.L."/>
            <person name="Beidas S."/>
            <person name="Ebert D."/>
            <person name="Keeling P.J."/>
        </authorList>
    </citation>
    <scope>NUCLEOTIDE SEQUENCE [LARGE SCALE GENOMIC DNA]</scope>
    <source>
        <strain evidence="12 13">OC4</strain>
    </source>
</reference>
<evidence type="ECO:0000256" key="9">
    <source>
        <dbReference type="PIRSR" id="PIRSR006621-1"/>
    </source>
</evidence>
<comment type="caution">
    <text evidence="12">The sequence shown here is derived from an EMBL/GenBank/DDBJ whole genome shotgun (WGS) entry which is preliminary data.</text>
</comment>
<protein>
    <recommendedName>
        <fullName evidence="8">tRNA-dihydrouridine synthase</fullName>
        <ecNumber evidence="8">1.3.1.-</ecNumber>
    </recommendedName>
</protein>
<comment type="cofactor">
    <cofactor evidence="8 10">
        <name>FMN</name>
        <dbReference type="ChEBI" id="CHEBI:58210"/>
    </cofactor>
</comment>
<feature type="binding site" evidence="10">
    <location>
        <begin position="227"/>
        <end position="228"/>
    </location>
    <ligand>
        <name>FMN</name>
        <dbReference type="ChEBI" id="CHEBI:58210"/>
    </ligand>
</feature>
<comment type="function">
    <text evidence="8">Catalyzes the synthesis of dihydrouridine, a modified base found in the D-loop of most tRNAs.</text>
</comment>
<evidence type="ECO:0000256" key="8">
    <source>
        <dbReference type="PIRNR" id="PIRNR006621"/>
    </source>
</evidence>
<dbReference type="STRING" id="1354746.A0A0B2UJ63"/>
<dbReference type="InterPro" id="IPR001269">
    <property type="entry name" value="DUS_fam"/>
</dbReference>